<evidence type="ECO:0000259" key="3">
    <source>
        <dbReference type="Pfam" id="PF11887"/>
    </source>
</evidence>
<dbReference type="InterPro" id="IPR024516">
    <property type="entry name" value="Mce_C"/>
</dbReference>
<sequence length="413" mass="43992">MPANSHVLRGRLLGLLFLVIITLLLGLTVVVYRGDLSTAAPVLLRTDHIGNQLMTSSDVKVRGMVVGEVRRITSRGDGAELELALDRDKLGQIPRNVTARLLPKTLFGERYVALVLPDGASTDSLGAGDVIGQDRSASAIEVERLLGNLMPLLEAVQPAKLSTTLSAMATALKDRGAALGANLVRLEHYLSEINPEVPALTEGLGQLVKVADTYTQAFPDALDALTELTTTTKTLLDQREDLNRLYRGLGVAASDLGSFLRANKDNVIRLNDAARPTLETMARYSPSFPCLAETLTRFKPVMNAAFGAGTDRPGLKVNLHAVRPRGPYLPGRDDPVYNQRGGPRCYPFGTPPTGSGAIALPEAGDLGLANSVQESQFLAQLLAPALGSTPEQVPSWSGVLLGAIYRGTEVSVS</sequence>
<dbReference type="PANTHER" id="PTHR33371:SF19">
    <property type="entry name" value="MCE-FAMILY PROTEIN MCE4A"/>
    <property type="match status" value="1"/>
</dbReference>
<evidence type="ECO:0000313" key="5">
    <source>
        <dbReference type="Proteomes" id="UP001519363"/>
    </source>
</evidence>
<comment type="caution">
    <text evidence="4">The sequence shown here is derived from an EMBL/GenBank/DDBJ whole genome shotgun (WGS) entry which is preliminary data.</text>
</comment>
<dbReference type="InterPro" id="IPR052336">
    <property type="entry name" value="MlaD_Phospholipid_Transporter"/>
</dbReference>
<dbReference type="Proteomes" id="UP001519363">
    <property type="component" value="Unassembled WGS sequence"/>
</dbReference>
<gene>
    <name evidence="4" type="ORF">JOF53_006661</name>
</gene>
<dbReference type="EMBL" id="JAGIOO010000001">
    <property type="protein sequence ID" value="MBP2477789.1"/>
    <property type="molecule type" value="Genomic_DNA"/>
</dbReference>
<keyword evidence="1" id="KW-0812">Transmembrane</keyword>
<keyword evidence="1" id="KW-0472">Membrane</keyword>
<feature type="domain" description="Mammalian cell entry C-terminal" evidence="3">
    <location>
        <begin position="123"/>
        <end position="343"/>
    </location>
</feature>
<proteinExistence type="predicted"/>
<dbReference type="NCBIfam" id="TIGR00996">
    <property type="entry name" value="Mtu_fam_mce"/>
    <property type="match status" value="1"/>
</dbReference>
<accession>A0ABS5ANL9</accession>
<feature type="domain" description="Mce/MlaD" evidence="2">
    <location>
        <begin position="43"/>
        <end position="115"/>
    </location>
</feature>
<dbReference type="PANTHER" id="PTHR33371">
    <property type="entry name" value="INTERMEMBRANE PHOSPHOLIPID TRANSPORT SYSTEM BINDING PROTEIN MLAD-RELATED"/>
    <property type="match status" value="1"/>
</dbReference>
<dbReference type="Pfam" id="PF11887">
    <property type="entry name" value="Mce4_CUP1"/>
    <property type="match status" value="1"/>
</dbReference>
<organism evidence="4 5">
    <name type="scientific">Crossiella equi</name>
    <dbReference type="NCBI Taxonomy" id="130796"/>
    <lineage>
        <taxon>Bacteria</taxon>
        <taxon>Bacillati</taxon>
        <taxon>Actinomycetota</taxon>
        <taxon>Actinomycetes</taxon>
        <taxon>Pseudonocardiales</taxon>
        <taxon>Pseudonocardiaceae</taxon>
        <taxon>Crossiella</taxon>
    </lineage>
</organism>
<dbReference type="InterPro" id="IPR005693">
    <property type="entry name" value="Mce"/>
</dbReference>
<keyword evidence="1" id="KW-1133">Transmembrane helix</keyword>
<reference evidence="4 5" key="1">
    <citation type="submission" date="2021-03" db="EMBL/GenBank/DDBJ databases">
        <title>Sequencing the genomes of 1000 actinobacteria strains.</title>
        <authorList>
            <person name="Klenk H.-P."/>
        </authorList>
    </citation>
    <scope>NUCLEOTIDE SEQUENCE [LARGE SCALE GENOMIC DNA]</scope>
    <source>
        <strain evidence="4 5">DSM 44580</strain>
    </source>
</reference>
<feature type="transmembrane region" description="Helical" evidence="1">
    <location>
        <begin position="12"/>
        <end position="32"/>
    </location>
</feature>
<keyword evidence="5" id="KW-1185">Reference proteome</keyword>
<dbReference type="RefSeq" id="WP_086780474.1">
    <property type="nucleotide sequence ID" value="NZ_JAGIOO010000001.1"/>
</dbReference>
<protein>
    <submittedName>
        <fullName evidence="4">Phospholipid/cholesterol/gamma-HCH transport system substrate-binding protein</fullName>
    </submittedName>
</protein>
<evidence type="ECO:0000313" key="4">
    <source>
        <dbReference type="EMBL" id="MBP2477789.1"/>
    </source>
</evidence>
<name>A0ABS5ANL9_9PSEU</name>
<dbReference type="Pfam" id="PF02470">
    <property type="entry name" value="MlaD"/>
    <property type="match status" value="1"/>
</dbReference>
<dbReference type="InterPro" id="IPR003399">
    <property type="entry name" value="Mce/MlaD"/>
</dbReference>
<evidence type="ECO:0000259" key="2">
    <source>
        <dbReference type="Pfam" id="PF02470"/>
    </source>
</evidence>
<evidence type="ECO:0000256" key="1">
    <source>
        <dbReference type="SAM" id="Phobius"/>
    </source>
</evidence>